<dbReference type="SUPFAM" id="SSF103473">
    <property type="entry name" value="MFS general substrate transporter"/>
    <property type="match status" value="1"/>
</dbReference>
<keyword evidence="4 6" id="KW-1133">Transmembrane helix</keyword>
<feature type="transmembrane region" description="Helical" evidence="6">
    <location>
        <begin position="325"/>
        <end position="344"/>
    </location>
</feature>
<keyword evidence="5 6" id="KW-0472">Membrane</keyword>
<dbReference type="CDD" id="cd17394">
    <property type="entry name" value="MFS_FucP_like"/>
    <property type="match status" value="1"/>
</dbReference>
<dbReference type="PANTHER" id="PTHR43702:SF11">
    <property type="entry name" value="L-FUCOSE-PROTON SYMPORTER"/>
    <property type="match status" value="1"/>
</dbReference>
<evidence type="ECO:0000256" key="1">
    <source>
        <dbReference type="ARBA" id="ARBA00004429"/>
    </source>
</evidence>
<name>A0A2Z5G3Q2_9BACT</name>
<feature type="transmembrane region" description="Helical" evidence="6">
    <location>
        <begin position="260"/>
        <end position="283"/>
    </location>
</feature>
<evidence type="ECO:0000256" key="4">
    <source>
        <dbReference type="ARBA" id="ARBA00022989"/>
    </source>
</evidence>
<dbReference type="PROSITE" id="PS50850">
    <property type="entry name" value="MFS"/>
    <property type="match status" value="1"/>
</dbReference>
<protein>
    <submittedName>
        <fullName evidence="8">Fucose permease</fullName>
    </submittedName>
</protein>
<feature type="transmembrane region" description="Helical" evidence="6">
    <location>
        <begin position="295"/>
        <end position="313"/>
    </location>
</feature>
<reference evidence="8 9" key="1">
    <citation type="journal article" date="2018" name="Front. Microbiol.">
        <title>Hydrolytic Capabilities as a Key to Environmental Success: Chitinolytic and Cellulolytic Acidobacteria From Acidic Sub-arctic Soils and Boreal Peatlands.</title>
        <authorList>
            <person name="Belova S.E."/>
            <person name="Ravin N.V."/>
            <person name="Pankratov T.A."/>
            <person name="Rakitin A.L."/>
            <person name="Ivanova A.A."/>
            <person name="Beletsky A.V."/>
            <person name="Mardanov A.V."/>
            <person name="Sinninghe Damste J.S."/>
            <person name="Dedysh S.N."/>
        </authorList>
    </citation>
    <scope>NUCLEOTIDE SEQUENCE [LARGE SCALE GENOMIC DNA]</scope>
    <source>
        <strain evidence="8 9">SBC82</strain>
    </source>
</reference>
<feature type="transmembrane region" description="Helical" evidence="6">
    <location>
        <begin position="350"/>
        <end position="372"/>
    </location>
</feature>
<keyword evidence="9" id="KW-1185">Reference proteome</keyword>
<feature type="transmembrane region" description="Helical" evidence="6">
    <location>
        <begin position="123"/>
        <end position="146"/>
    </location>
</feature>
<keyword evidence="2" id="KW-1003">Cell membrane</keyword>
<evidence type="ECO:0000313" key="8">
    <source>
        <dbReference type="EMBL" id="AXC13255.1"/>
    </source>
</evidence>
<dbReference type="AlphaFoldDB" id="A0A2Z5G3Q2"/>
<dbReference type="Proteomes" id="UP000253606">
    <property type="component" value="Chromosome"/>
</dbReference>
<evidence type="ECO:0000256" key="5">
    <source>
        <dbReference type="ARBA" id="ARBA00023136"/>
    </source>
</evidence>
<feature type="transmembrane region" description="Helical" evidence="6">
    <location>
        <begin position="28"/>
        <end position="45"/>
    </location>
</feature>
<feature type="transmembrane region" description="Helical" evidence="6">
    <location>
        <begin position="96"/>
        <end position="117"/>
    </location>
</feature>
<dbReference type="EMBL" id="CP030840">
    <property type="protein sequence ID" value="AXC13255.1"/>
    <property type="molecule type" value="Genomic_DNA"/>
</dbReference>
<evidence type="ECO:0000259" key="7">
    <source>
        <dbReference type="PROSITE" id="PS50850"/>
    </source>
</evidence>
<feature type="transmembrane region" description="Helical" evidence="6">
    <location>
        <begin position="65"/>
        <end position="89"/>
    </location>
</feature>
<evidence type="ECO:0000256" key="2">
    <source>
        <dbReference type="ARBA" id="ARBA00022475"/>
    </source>
</evidence>
<feature type="transmembrane region" description="Helical" evidence="6">
    <location>
        <begin position="167"/>
        <end position="185"/>
    </location>
</feature>
<dbReference type="GO" id="GO:0015535">
    <property type="term" value="F:fucose:proton symporter activity"/>
    <property type="evidence" value="ECO:0007669"/>
    <property type="project" value="InterPro"/>
</dbReference>
<dbReference type="InterPro" id="IPR011701">
    <property type="entry name" value="MFS"/>
</dbReference>
<feature type="transmembrane region" description="Helical" evidence="6">
    <location>
        <begin position="411"/>
        <end position="429"/>
    </location>
</feature>
<proteinExistence type="predicted"/>
<dbReference type="KEGG" id="abas:ACPOL_3976"/>
<dbReference type="Gene3D" id="1.20.1250.20">
    <property type="entry name" value="MFS general substrate transporter like domains"/>
    <property type="match status" value="2"/>
</dbReference>
<feature type="transmembrane region" description="Helical" evidence="6">
    <location>
        <begin position="214"/>
        <end position="231"/>
    </location>
</feature>
<dbReference type="InterPro" id="IPR050375">
    <property type="entry name" value="MFS_TsgA-like"/>
</dbReference>
<dbReference type="Pfam" id="PF07690">
    <property type="entry name" value="MFS_1"/>
    <property type="match status" value="1"/>
</dbReference>
<dbReference type="RefSeq" id="WP_114208292.1">
    <property type="nucleotide sequence ID" value="NZ_CP030840.1"/>
</dbReference>
<dbReference type="InterPro" id="IPR020846">
    <property type="entry name" value="MFS_dom"/>
</dbReference>
<dbReference type="PANTHER" id="PTHR43702">
    <property type="entry name" value="L-FUCOSE-PROTON SYMPORTER"/>
    <property type="match status" value="1"/>
</dbReference>
<dbReference type="OrthoDB" id="9795150at2"/>
<dbReference type="InterPro" id="IPR036259">
    <property type="entry name" value="MFS_trans_sf"/>
</dbReference>
<keyword evidence="3 6" id="KW-0812">Transmembrane</keyword>
<gene>
    <name evidence="8" type="ORF">ACPOL_3976</name>
</gene>
<evidence type="ECO:0000313" key="9">
    <source>
        <dbReference type="Proteomes" id="UP000253606"/>
    </source>
</evidence>
<sequence>MAQIYVSPSAASALPDDGTRPAMLPPGLLVPFFLVTALFFLWAIPNNMNDVLIPQFMKSFELSRFQAVLVQSAFYMGYFLLAMPAALLMKRIGYKAGIIIGLLLFSVGTLLFWPAAVVQSYNFFLLALFVIASGLAFLETAANPFIAQLGDPRSSERRLNFSQAFNPLGAITAAFIGTKFIFSGIKLSPAQVTAMQAANTYKSYLQQETLRVKGPYIVLSIITLVWAGLILRTKFPDIQSEHEHAGEDASFRHLISQRHFVLGVLAQFLYVGAQVGTWSYFITYVEDYTLQPERVAGYFLTGTLAAFGIGRFASAGLMKYVKPNMLMGIFSVINVGLLMIAVFHPGWAGLWAVFFTSLFMSLMFPTIFALGIKNLGPSTKIGGSVIIMSIVGGAVLPLIMGLISVHFHNLALAYLVPMAAFAAIGYYSFYGSEVRDPVPGDR</sequence>
<feature type="domain" description="Major facilitator superfamily (MFS) profile" evidence="7">
    <location>
        <begin position="31"/>
        <end position="435"/>
    </location>
</feature>
<feature type="transmembrane region" description="Helical" evidence="6">
    <location>
        <begin position="384"/>
        <end position="405"/>
    </location>
</feature>
<dbReference type="GO" id="GO:0005886">
    <property type="term" value="C:plasma membrane"/>
    <property type="evidence" value="ECO:0007669"/>
    <property type="project" value="UniProtKB-SubCell"/>
</dbReference>
<organism evidence="8 9">
    <name type="scientific">Acidisarcina polymorpha</name>
    <dbReference type="NCBI Taxonomy" id="2211140"/>
    <lineage>
        <taxon>Bacteria</taxon>
        <taxon>Pseudomonadati</taxon>
        <taxon>Acidobacteriota</taxon>
        <taxon>Terriglobia</taxon>
        <taxon>Terriglobales</taxon>
        <taxon>Acidobacteriaceae</taxon>
        <taxon>Acidisarcina</taxon>
    </lineage>
</organism>
<accession>A0A2Z5G3Q2</accession>
<comment type="subcellular location">
    <subcellularLocation>
        <location evidence="1">Cell inner membrane</location>
        <topology evidence="1">Multi-pass membrane protein</topology>
    </subcellularLocation>
</comment>
<dbReference type="InterPro" id="IPR005275">
    <property type="entry name" value="Lfuc_symporter_FucP"/>
</dbReference>
<evidence type="ECO:0000256" key="6">
    <source>
        <dbReference type="SAM" id="Phobius"/>
    </source>
</evidence>
<evidence type="ECO:0000256" key="3">
    <source>
        <dbReference type="ARBA" id="ARBA00022692"/>
    </source>
</evidence>
<dbReference type="NCBIfam" id="TIGR00885">
    <property type="entry name" value="fucP"/>
    <property type="match status" value="1"/>
</dbReference>